<feature type="coiled-coil region" evidence="1">
    <location>
        <begin position="327"/>
        <end position="357"/>
    </location>
</feature>
<dbReference type="AlphaFoldDB" id="A0A6M8EYS9"/>
<reference evidence="2 3" key="1">
    <citation type="submission" date="2019-08" db="EMBL/GenBank/DDBJ databases">
        <title>Complete genome sequence of Arcobacter acticola.</title>
        <authorList>
            <person name="Miller W."/>
        </authorList>
    </citation>
    <scope>NUCLEOTIDE SEQUENCE [LARGE SCALE GENOMIC DNA]</scope>
    <source>
        <strain evidence="2 3">KCTC 52212</strain>
    </source>
</reference>
<feature type="coiled-coil region" evidence="1">
    <location>
        <begin position="199"/>
        <end position="226"/>
    </location>
</feature>
<name>A0A6M8EYS9_9BACT</name>
<dbReference type="Proteomes" id="UP000503483">
    <property type="component" value="Chromosome"/>
</dbReference>
<organism evidence="2 3">
    <name type="scientific">Arcobacter acticola</name>
    <dbReference type="NCBI Taxonomy" id="1849015"/>
    <lineage>
        <taxon>Bacteria</taxon>
        <taxon>Pseudomonadati</taxon>
        <taxon>Campylobacterota</taxon>
        <taxon>Epsilonproteobacteria</taxon>
        <taxon>Campylobacterales</taxon>
        <taxon>Arcobacteraceae</taxon>
        <taxon>Arcobacter</taxon>
    </lineage>
</organism>
<keyword evidence="1" id="KW-0175">Coiled coil</keyword>
<sequence>MKAYFLSLYIGIRFDLIQLFMDKKRRYKCSKVRDKQPLIRSLKTFSSQYRYLYCDNEFIDFNEEPVSLYFSDEYDNSLNMIYSNEDLKVNIRDYNFICDAVDSLFGIGKTQWKEDLKKEIFEYGGKDFNYFLDERFESNAREIINNYISNSKVYTYLKNYVSFYNSGVYDANKRDKITIKPISLKESIEKRLSFLLKAKKLYEETVNQIKDNYEDIDNEINEWMKNKNFDSDALDKDNTSYFHPIDDSEQSYTLHMIERKKSGIYDEDILNDLHDWVDNLKEIKKDFKKTLKTFSYSFDLKFNFESMEDFRLFEIPELEETFCYELLEDLREEIVELKETKVNCKNLLEEFLKLSKEQLDEYDFNWLKEQLELWENELNKSKYTHKLDEIEKYILNTITSKEIIKKFKELILYSRKISLDKRVDLNYFIKQLDEALDMDYFEDEDFNVEEHFKKCQDALLLKDDYQISDIDFLIDLELVKDERDYICLEKEYNKLQEEKIDLENPF</sequence>
<proteinExistence type="predicted"/>
<gene>
    <name evidence="2" type="ORF">AACT_1064</name>
</gene>
<accession>A0A6M8EYS9</accession>
<dbReference type="EMBL" id="CP042652">
    <property type="protein sequence ID" value="QKE28254.1"/>
    <property type="molecule type" value="Genomic_DNA"/>
</dbReference>
<protein>
    <submittedName>
        <fullName evidence="2">Uncharacterized protein</fullName>
    </submittedName>
</protein>
<dbReference type="KEGG" id="paco:AACT_1064"/>
<evidence type="ECO:0000313" key="2">
    <source>
        <dbReference type="EMBL" id="QKE28254.1"/>
    </source>
</evidence>
<evidence type="ECO:0000313" key="3">
    <source>
        <dbReference type="Proteomes" id="UP000503483"/>
    </source>
</evidence>
<keyword evidence="3" id="KW-1185">Reference proteome</keyword>
<evidence type="ECO:0000256" key="1">
    <source>
        <dbReference type="SAM" id="Coils"/>
    </source>
</evidence>